<keyword evidence="5" id="KW-0521">NADP</keyword>
<keyword evidence="3" id="KW-0288">FMN</keyword>
<evidence type="ECO:0000256" key="11">
    <source>
        <dbReference type="ARBA" id="ARBA00047652"/>
    </source>
</evidence>
<dbReference type="CDD" id="cd02801">
    <property type="entry name" value="DUS_like_FMN"/>
    <property type="match status" value="1"/>
</dbReference>
<evidence type="ECO:0000256" key="4">
    <source>
        <dbReference type="ARBA" id="ARBA00022694"/>
    </source>
</evidence>
<evidence type="ECO:0000256" key="8">
    <source>
        <dbReference type="ARBA" id="ARBA00038313"/>
    </source>
</evidence>
<comment type="catalytic activity">
    <reaction evidence="11">
        <text>5,6-dihydrouridine(16) in tRNA + NADP(+) = uridine(16) in tRNA + NADPH + H(+)</text>
        <dbReference type="Rhea" id="RHEA:53376"/>
        <dbReference type="Rhea" id="RHEA-COMP:13543"/>
        <dbReference type="Rhea" id="RHEA-COMP:13544"/>
        <dbReference type="ChEBI" id="CHEBI:15378"/>
        <dbReference type="ChEBI" id="CHEBI:57783"/>
        <dbReference type="ChEBI" id="CHEBI:58349"/>
        <dbReference type="ChEBI" id="CHEBI:65315"/>
        <dbReference type="ChEBI" id="CHEBI:74443"/>
        <dbReference type="EC" id="1.3.1.88"/>
    </reaction>
    <physiologicalReaction direction="right-to-left" evidence="11">
        <dbReference type="Rhea" id="RHEA:53378"/>
    </physiologicalReaction>
</comment>
<keyword evidence="4" id="KW-0819">tRNA processing</keyword>
<evidence type="ECO:0000256" key="7">
    <source>
        <dbReference type="ARBA" id="ARBA00023027"/>
    </source>
</evidence>
<comment type="catalytic activity">
    <reaction evidence="13">
        <text>5,6-dihydrouridine(17) in tRNA + NADP(+) = uridine(17) in tRNA + NADPH + H(+)</text>
        <dbReference type="Rhea" id="RHEA:53368"/>
        <dbReference type="Rhea" id="RHEA-COMP:13541"/>
        <dbReference type="Rhea" id="RHEA-COMP:13542"/>
        <dbReference type="ChEBI" id="CHEBI:15378"/>
        <dbReference type="ChEBI" id="CHEBI:57783"/>
        <dbReference type="ChEBI" id="CHEBI:58349"/>
        <dbReference type="ChEBI" id="CHEBI:65315"/>
        <dbReference type="ChEBI" id="CHEBI:74443"/>
        <dbReference type="EC" id="1.3.1.88"/>
    </reaction>
    <physiologicalReaction direction="right-to-left" evidence="13">
        <dbReference type="Rhea" id="RHEA:53370"/>
    </physiologicalReaction>
</comment>
<dbReference type="SUPFAM" id="SSF51395">
    <property type="entry name" value="FMN-linked oxidoreductases"/>
    <property type="match status" value="1"/>
</dbReference>
<dbReference type="PROSITE" id="PS01136">
    <property type="entry name" value="UPF0034"/>
    <property type="match status" value="1"/>
</dbReference>
<dbReference type="Pfam" id="PF01207">
    <property type="entry name" value="Dus"/>
    <property type="match status" value="1"/>
</dbReference>
<evidence type="ECO:0000256" key="13">
    <source>
        <dbReference type="ARBA" id="ARBA00049467"/>
    </source>
</evidence>
<evidence type="ECO:0000313" key="16">
    <source>
        <dbReference type="WBParaSite" id="SVE_0192200.1"/>
    </source>
</evidence>
<dbReference type="STRING" id="75913.A0A0K0EZG3"/>
<evidence type="ECO:0000256" key="6">
    <source>
        <dbReference type="ARBA" id="ARBA00023002"/>
    </source>
</evidence>
<reference evidence="16" key="2">
    <citation type="submission" date="2015-08" db="UniProtKB">
        <authorList>
            <consortium name="WormBaseParasite"/>
        </authorList>
    </citation>
    <scope>IDENTIFICATION</scope>
</reference>
<comment type="catalytic activity">
    <reaction evidence="10">
        <text>5,6-dihydrouridine(17) in tRNA + NAD(+) = uridine(17) in tRNA + NADH + H(+)</text>
        <dbReference type="Rhea" id="RHEA:53372"/>
        <dbReference type="Rhea" id="RHEA-COMP:13541"/>
        <dbReference type="Rhea" id="RHEA-COMP:13542"/>
        <dbReference type="ChEBI" id="CHEBI:15378"/>
        <dbReference type="ChEBI" id="CHEBI:57540"/>
        <dbReference type="ChEBI" id="CHEBI:57945"/>
        <dbReference type="ChEBI" id="CHEBI:65315"/>
        <dbReference type="ChEBI" id="CHEBI:74443"/>
        <dbReference type="EC" id="1.3.1.88"/>
    </reaction>
    <physiologicalReaction direction="right-to-left" evidence="10">
        <dbReference type="Rhea" id="RHEA:53374"/>
    </physiologicalReaction>
</comment>
<reference evidence="15" key="1">
    <citation type="submission" date="2014-07" db="EMBL/GenBank/DDBJ databases">
        <authorList>
            <person name="Martin A.A"/>
            <person name="De Silva N."/>
        </authorList>
    </citation>
    <scope>NUCLEOTIDE SEQUENCE</scope>
</reference>
<keyword evidence="7" id="KW-0520">NAD</keyword>
<name>A0A0K0EZG3_STRVS</name>
<comment type="cofactor">
    <cofactor evidence="1">
        <name>FMN</name>
        <dbReference type="ChEBI" id="CHEBI:58210"/>
    </cofactor>
</comment>
<evidence type="ECO:0000259" key="14">
    <source>
        <dbReference type="Pfam" id="PF01207"/>
    </source>
</evidence>
<dbReference type="WBParaSite" id="SVE_0192200.1">
    <property type="protein sequence ID" value="SVE_0192200.1"/>
    <property type="gene ID" value="SVE_0192200"/>
</dbReference>
<evidence type="ECO:0000256" key="5">
    <source>
        <dbReference type="ARBA" id="ARBA00022857"/>
    </source>
</evidence>
<protein>
    <recommendedName>
        <fullName evidence="9">tRNA-dihydrouridine(16/17) synthase [NAD(P)(+)]</fullName>
        <ecNumber evidence="9">1.3.1.88</ecNumber>
    </recommendedName>
</protein>
<comment type="similarity">
    <text evidence="8">Belongs to the Dus family. Dus1 subfamily.</text>
</comment>
<dbReference type="InterPro" id="IPR018517">
    <property type="entry name" value="tRNA_hU_synthase_CS"/>
</dbReference>
<dbReference type="GO" id="GO:0017150">
    <property type="term" value="F:tRNA dihydrouridine synthase activity"/>
    <property type="evidence" value="ECO:0007669"/>
    <property type="project" value="InterPro"/>
</dbReference>
<evidence type="ECO:0000256" key="12">
    <source>
        <dbReference type="ARBA" id="ARBA00048934"/>
    </source>
</evidence>
<dbReference type="GO" id="GO:0050660">
    <property type="term" value="F:flavin adenine dinucleotide binding"/>
    <property type="evidence" value="ECO:0007669"/>
    <property type="project" value="InterPro"/>
</dbReference>
<proteinExistence type="inferred from homology"/>
<evidence type="ECO:0000256" key="3">
    <source>
        <dbReference type="ARBA" id="ARBA00022643"/>
    </source>
</evidence>
<evidence type="ECO:0000256" key="2">
    <source>
        <dbReference type="ARBA" id="ARBA00022630"/>
    </source>
</evidence>
<dbReference type="InterPro" id="IPR013785">
    <property type="entry name" value="Aldolase_TIM"/>
</dbReference>
<evidence type="ECO:0000313" key="15">
    <source>
        <dbReference type="Proteomes" id="UP000035680"/>
    </source>
</evidence>
<dbReference type="EC" id="1.3.1.88" evidence="9"/>
<evidence type="ECO:0000256" key="9">
    <source>
        <dbReference type="ARBA" id="ARBA00038890"/>
    </source>
</evidence>
<organism evidence="15 16">
    <name type="scientific">Strongyloides venezuelensis</name>
    <name type="common">Threadworm</name>
    <dbReference type="NCBI Taxonomy" id="75913"/>
    <lineage>
        <taxon>Eukaryota</taxon>
        <taxon>Metazoa</taxon>
        <taxon>Ecdysozoa</taxon>
        <taxon>Nematoda</taxon>
        <taxon>Chromadorea</taxon>
        <taxon>Rhabditida</taxon>
        <taxon>Tylenchina</taxon>
        <taxon>Panagrolaimomorpha</taxon>
        <taxon>Strongyloidoidea</taxon>
        <taxon>Strongyloididae</taxon>
        <taxon>Strongyloides</taxon>
    </lineage>
</organism>
<dbReference type="Gene3D" id="3.20.20.70">
    <property type="entry name" value="Aldolase class I"/>
    <property type="match status" value="1"/>
</dbReference>
<keyword evidence="6" id="KW-0560">Oxidoreductase</keyword>
<dbReference type="PANTHER" id="PTHR11082:SF5">
    <property type="entry name" value="TRNA-DIHYDROURIDINE(16_17) SYNTHASE [NAD(P)(+)]-LIKE"/>
    <property type="match status" value="1"/>
</dbReference>
<feature type="domain" description="DUS-like FMN-binding" evidence="14">
    <location>
        <begin position="57"/>
        <end position="311"/>
    </location>
</feature>
<comment type="catalytic activity">
    <reaction evidence="12">
        <text>5,6-dihydrouridine(16) in tRNA + NAD(+) = uridine(16) in tRNA + NADH + H(+)</text>
        <dbReference type="Rhea" id="RHEA:53380"/>
        <dbReference type="Rhea" id="RHEA-COMP:13543"/>
        <dbReference type="Rhea" id="RHEA-COMP:13544"/>
        <dbReference type="ChEBI" id="CHEBI:15378"/>
        <dbReference type="ChEBI" id="CHEBI:57540"/>
        <dbReference type="ChEBI" id="CHEBI:57945"/>
        <dbReference type="ChEBI" id="CHEBI:65315"/>
        <dbReference type="ChEBI" id="CHEBI:74443"/>
        <dbReference type="EC" id="1.3.1.88"/>
    </reaction>
    <physiologicalReaction direction="right-to-left" evidence="12">
        <dbReference type="Rhea" id="RHEA:53382"/>
    </physiologicalReaction>
</comment>
<keyword evidence="15" id="KW-1185">Reference proteome</keyword>
<dbReference type="AlphaFoldDB" id="A0A0K0EZG3"/>
<sequence length="488" mass="55699">MAIPQEIMKPFNDENVTFINVSSSITLSDELPTFDEEFQQAKKNYWKDKIKGIKKVVAPMVDQSELAFRMFLLDNGSDLCYSPMLHAHLFTKNATYRATALSSCPKDRPLIVQFCANDPRTFVDACRLVEGICDGVDLNLGCPQIIAKKGHYGAYLQEEPELIKEMVSLCYKHCKLPISVKIRRLETDEETLAYAKMLDEAGASLLTLHGRTRDMRGPNTGVADWKIIKKIKESLSIPVIANGNIQMPGDVDKCLLETGADAVMSAEGILSNPLLFNEKLEINFKICQRYLEYAMKYKANLSAVRAHVFRICHYSWLEYNDLRDRVAHASSTEMFIDIVKDLKERIINDNPDVNFSSEDWQTYVKLEDNNFYDMIFALPHWFAKPYIRPVTDDAKPSLTEYRLTRRDHLTKIAEVAGLSKRYVRKCLKRQIKVPGIDGEIEPKKKYTKCEGCSSPAGTQCDYTLCKKCCKEKCKTESIGCKIHFKVKE</sequence>
<evidence type="ECO:0000256" key="10">
    <source>
        <dbReference type="ARBA" id="ARBA00047287"/>
    </source>
</evidence>
<accession>A0A0K0EZG3</accession>
<dbReference type="Proteomes" id="UP000035680">
    <property type="component" value="Unassembled WGS sequence"/>
</dbReference>
<evidence type="ECO:0000256" key="1">
    <source>
        <dbReference type="ARBA" id="ARBA00001917"/>
    </source>
</evidence>
<dbReference type="PANTHER" id="PTHR11082">
    <property type="entry name" value="TRNA-DIHYDROURIDINE SYNTHASE"/>
    <property type="match status" value="1"/>
</dbReference>
<dbReference type="InterPro" id="IPR035587">
    <property type="entry name" value="DUS-like_FMN-bd"/>
</dbReference>
<keyword evidence="2" id="KW-0285">Flavoprotein</keyword>